<dbReference type="RefSeq" id="WP_386162688.1">
    <property type="nucleotide sequence ID" value="NZ_JBHMBS010000035.1"/>
</dbReference>
<dbReference type="GO" id="GO:0008483">
    <property type="term" value="F:transaminase activity"/>
    <property type="evidence" value="ECO:0007669"/>
    <property type="project" value="UniProtKB-KW"/>
</dbReference>
<sequence>MSIEWTGSGPELLLRVDRNRPEPLREQLESALRESIRAGRLAAGERLPSSRALARDLGVSRGLVTECYAQLQAEGYLVTRGGSATRVAAAARPPVDAPSPPATLAGPTALVGPVALAGPTALAETVGPVGIDFRPGVPDLSSFPRERWSRALRRACRDVPSDLLGYGDPYGDPMLRDVLAAYLRRVRGAAADAAHTVVCAGYAQGLQLVLRALAGEGVRVVAVEDPGDPDHRAAAAMAGLDIVAVPVDEHGVDTGALAATGARAVLLTPAHQSPTGVVLAPGRRQALIAWAVARDATIVEDDYDAEFRYDREPVGALQGLAPDRVALLGSVSKSLAPALRLGWILCPPRLSADVARQKRLADRGSPVLDQFALADLLRSGHYDRHLRHMRTRYAARRAALVDALGRYAPEVEVRGLAAGFHAVAQLPPGTDERAVVEAARRRSVALYGIGGYLLDPPERRTSPARLVLGFGNLTPDAISDGIAAVADLLRGG</sequence>
<gene>
    <name evidence="7" type="ORF">ACFFRH_39415</name>
</gene>
<keyword evidence="7" id="KW-0032">Aminotransferase</keyword>
<dbReference type="Proteomes" id="UP001589610">
    <property type="component" value="Unassembled WGS sequence"/>
</dbReference>
<evidence type="ECO:0000256" key="5">
    <source>
        <dbReference type="ARBA" id="ARBA00023163"/>
    </source>
</evidence>
<dbReference type="InterPro" id="IPR036390">
    <property type="entry name" value="WH_DNA-bd_sf"/>
</dbReference>
<dbReference type="InterPro" id="IPR015421">
    <property type="entry name" value="PyrdxlP-dep_Trfase_major"/>
</dbReference>
<keyword evidence="3" id="KW-0805">Transcription regulation</keyword>
<dbReference type="InterPro" id="IPR004839">
    <property type="entry name" value="Aminotransferase_I/II_large"/>
</dbReference>
<dbReference type="SUPFAM" id="SSF53383">
    <property type="entry name" value="PLP-dependent transferases"/>
    <property type="match status" value="1"/>
</dbReference>
<dbReference type="EMBL" id="JBHMBS010000035">
    <property type="protein sequence ID" value="MFB9681583.1"/>
    <property type="molecule type" value="Genomic_DNA"/>
</dbReference>
<dbReference type="Gene3D" id="3.40.640.10">
    <property type="entry name" value="Type I PLP-dependent aspartate aminotransferase-like (Major domain)"/>
    <property type="match status" value="1"/>
</dbReference>
<reference evidence="7 8" key="1">
    <citation type="submission" date="2024-09" db="EMBL/GenBank/DDBJ databases">
        <authorList>
            <person name="Sun Q."/>
            <person name="Mori K."/>
        </authorList>
    </citation>
    <scope>NUCLEOTIDE SEQUENCE [LARGE SCALE GENOMIC DNA]</scope>
    <source>
        <strain evidence="7 8">JCM 3028</strain>
    </source>
</reference>
<dbReference type="SUPFAM" id="SSF46785">
    <property type="entry name" value="Winged helix' DNA-binding domain"/>
    <property type="match status" value="1"/>
</dbReference>
<evidence type="ECO:0000313" key="8">
    <source>
        <dbReference type="Proteomes" id="UP001589610"/>
    </source>
</evidence>
<keyword evidence="8" id="KW-1185">Reference proteome</keyword>
<evidence type="ECO:0000313" key="7">
    <source>
        <dbReference type="EMBL" id="MFB9681583.1"/>
    </source>
</evidence>
<dbReference type="PROSITE" id="PS50949">
    <property type="entry name" value="HTH_GNTR"/>
    <property type="match status" value="1"/>
</dbReference>
<evidence type="ECO:0000256" key="2">
    <source>
        <dbReference type="ARBA" id="ARBA00022898"/>
    </source>
</evidence>
<keyword evidence="2" id="KW-0663">Pyridoxal phosphate</keyword>
<dbReference type="CDD" id="cd07377">
    <property type="entry name" value="WHTH_GntR"/>
    <property type="match status" value="1"/>
</dbReference>
<dbReference type="InterPro" id="IPR000524">
    <property type="entry name" value="Tscrpt_reg_HTH_GntR"/>
</dbReference>
<dbReference type="PRINTS" id="PR00035">
    <property type="entry name" value="HTHGNTR"/>
</dbReference>
<keyword evidence="4" id="KW-0238">DNA-binding</keyword>
<evidence type="ECO:0000256" key="4">
    <source>
        <dbReference type="ARBA" id="ARBA00023125"/>
    </source>
</evidence>
<dbReference type="PANTHER" id="PTHR46577">
    <property type="entry name" value="HTH-TYPE TRANSCRIPTIONAL REGULATORY PROTEIN GABR"/>
    <property type="match status" value="1"/>
</dbReference>
<dbReference type="InterPro" id="IPR015424">
    <property type="entry name" value="PyrdxlP-dep_Trfase"/>
</dbReference>
<dbReference type="Gene3D" id="1.10.10.10">
    <property type="entry name" value="Winged helix-like DNA-binding domain superfamily/Winged helix DNA-binding domain"/>
    <property type="match status" value="1"/>
</dbReference>
<comment type="similarity">
    <text evidence="1">In the C-terminal section; belongs to the class-I pyridoxal-phosphate-dependent aminotransferase family.</text>
</comment>
<comment type="caution">
    <text evidence="7">The sequence shown here is derived from an EMBL/GenBank/DDBJ whole genome shotgun (WGS) entry which is preliminary data.</text>
</comment>
<evidence type="ECO:0000256" key="3">
    <source>
        <dbReference type="ARBA" id="ARBA00023015"/>
    </source>
</evidence>
<dbReference type="CDD" id="cd00609">
    <property type="entry name" value="AAT_like"/>
    <property type="match status" value="1"/>
</dbReference>
<protein>
    <submittedName>
        <fullName evidence="7">PLP-dependent aminotransferase family protein</fullName>
    </submittedName>
</protein>
<name>A0ABV5TR39_9ACTN</name>
<proteinExistence type="inferred from homology"/>
<evidence type="ECO:0000256" key="1">
    <source>
        <dbReference type="ARBA" id="ARBA00005384"/>
    </source>
</evidence>
<dbReference type="Pfam" id="PF00392">
    <property type="entry name" value="GntR"/>
    <property type="match status" value="1"/>
</dbReference>
<dbReference type="InterPro" id="IPR051446">
    <property type="entry name" value="HTH_trans_reg/aminotransferase"/>
</dbReference>
<accession>A0ABV5TR39</accession>
<dbReference type="Pfam" id="PF00155">
    <property type="entry name" value="Aminotran_1_2"/>
    <property type="match status" value="1"/>
</dbReference>
<keyword evidence="5" id="KW-0804">Transcription</keyword>
<dbReference type="SMART" id="SM00345">
    <property type="entry name" value="HTH_GNTR"/>
    <property type="match status" value="1"/>
</dbReference>
<keyword evidence="7" id="KW-0808">Transferase</keyword>
<dbReference type="InterPro" id="IPR036388">
    <property type="entry name" value="WH-like_DNA-bd_sf"/>
</dbReference>
<evidence type="ECO:0000259" key="6">
    <source>
        <dbReference type="PROSITE" id="PS50949"/>
    </source>
</evidence>
<feature type="domain" description="HTH gntR-type" evidence="6">
    <location>
        <begin position="22"/>
        <end position="90"/>
    </location>
</feature>
<organism evidence="7 8">
    <name type="scientific">Streptosporangium vulgare</name>
    <dbReference type="NCBI Taxonomy" id="46190"/>
    <lineage>
        <taxon>Bacteria</taxon>
        <taxon>Bacillati</taxon>
        <taxon>Actinomycetota</taxon>
        <taxon>Actinomycetes</taxon>
        <taxon>Streptosporangiales</taxon>
        <taxon>Streptosporangiaceae</taxon>
        <taxon>Streptosporangium</taxon>
    </lineage>
</organism>
<dbReference type="PANTHER" id="PTHR46577:SF1">
    <property type="entry name" value="HTH-TYPE TRANSCRIPTIONAL REGULATORY PROTEIN GABR"/>
    <property type="match status" value="1"/>
</dbReference>